<dbReference type="Gene3D" id="3.40.462.10">
    <property type="entry name" value="FAD-linked oxidases, C-terminal domain"/>
    <property type="match status" value="1"/>
</dbReference>
<dbReference type="InterPro" id="IPR016169">
    <property type="entry name" value="FAD-bd_PCMH_sub2"/>
</dbReference>
<dbReference type="Pfam" id="PF09129">
    <property type="entry name" value="Chol_subst-bind"/>
    <property type="match status" value="1"/>
</dbReference>
<reference evidence="4 5" key="1">
    <citation type="submission" date="2017-02" db="EMBL/GenBank/DDBJ databases">
        <title>Chromobacterium haemolyticum H5244.</title>
        <authorList>
            <person name="Gulvik C.A."/>
        </authorList>
    </citation>
    <scope>NUCLEOTIDE SEQUENCE [LARGE SCALE GENOMIC DNA]</scope>
    <source>
        <strain evidence="4 5">H5244</strain>
    </source>
</reference>
<gene>
    <name evidence="4" type="ORF">B0T45_10795</name>
</gene>
<dbReference type="GO" id="GO:0071949">
    <property type="term" value="F:FAD binding"/>
    <property type="evidence" value="ECO:0007669"/>
    <property type="project" value="InterPro"/>
</dbReference>
<dbReference type="Gene3D" id="1.10.45.10">
    <property type="entry name" value="Vanillyl-alcohol Oxidase, Chain A, domain 4"/>
    <property type="match status" value="1"/>
</dbReference>
<keyword evidence="1" id="KW-0285">Flavoprotein</keyword>
<dbReference type="InterPro" id="IPR036318">
    <property type="entry name" value="FAD-bd_PCMH-like_sf"/>
</dbReference>
<dbReference type="AlphaFoldDB" id="A0A1W0CZC8"/>
<name>A0A1W0CZC8_9NEIS</name>
<evidence type="ECO:0000256" key="1">
    <source>
        <dbReference type="ARBA" id="ARBA00022630"/>
    </source>
</evidence>
<keyword evidence="2" id="KW-0274">FAD</keyword>
<dbReference type="RefSeq" id="WP_081555473.1">
    <property type="nucleotide sequence ID" value="NZ_MUKV01000011.1"/>
</dbReference>
<dbReference type="GO" id="GO:0016899">
    <property type="term" value="F:oxidoreductase activity, acting on the CH-OH group of donors, oxygen as acceptor"/>
    <property type="evidence" value="ECO:0007669"/>
    <property type="project" value="InterPro"/>
</dbReference>
<evidence type="ECO:0000313" key="4">
    <source>
        <dbReference type="EMBL" id="OQS40136.1"/>
    </source>
</evidence>
<dbReference type="InterPro" id="IPR006094">
    <property type="entry name" value="Oxid_FAD_bind_N"/>
</dbReference>
<accession>A0A1W0CZC8</accession>
<dbReference type="InterPro" id="IPR016170">
    <property type="entry name" value="Cytok_DH_C_sf"/>
</dbReference>
<dbReference type="InterPro" id="IPR010031">
    <property type="entry name" value="FAD_lactone_oxidase-like"/>
</dbReference>
<dbReference type="InterPro" id="IPR016164">
    <property type="entry name" value="FAD-linked_Oxase-like_C"/>
</dbReference>
<dbReference type="Gene3D" id="3.30.43.10">
    <property type="entry name" value="Uridine Diphospho-n-acetylenolpyruvylglucosamine Reductase, domain 2"/>
    <property type="match status" value="1"/>
</dbReference>
<dbReference type="Gene3D" id="3.30.465.10">
    <property type="match status" value="1"/>
</dbReference>
<dbReference type="Pfam" id="PF01565">
    <property type="entry name" value="FAD_binding_4"/>
    <property type="match status" value="1"/>
</dbReference>
<dbReference type="InterPro" id="IPR016167">
    <property type="entry name" value="FAD-bd_PCMH_sub1"/>
</dbReference>
<dbReference type="EMBL" id="MUKV01000011">
    <property type="protein sequence ID" value="OQS40136.1"/>
    <property type="molecule type" value="Genomic_DNA"/>
</dbReference>
<protein>
    <submittedName>
        <fullName evidence="4">FAD-linked oxidase</fullName>
    </submittedName>
</protein>
<feature type="domain" description="FAD-binding PCMH-type" evidence="3">
    <location>
        <begin position="69"/>
        <end position="261"/>
    </location>
</feature>
<sequence>MSSNDAEKPLAASRRDFLTGGLKLASAGALAGWLPAERIMAARLTCSQPNNFPAEIPLYKQSFKNWAGDIKVDDVWTCAPRSADEVVKVANWAKDNGYKVRARGMMHNWSPLTLAAGVSCPAVVLLDTTRYLTAMSIDASGPVAKVTAQAGITMEALLTGLEKAGLGVTAAPAPGDLTLGGVLAINGHGTAIPAKGERRLAGASYGSISNLVLSLTAVVYDKASGAYALRKFVRNDPQIAPLLAHVGRSLIVEATLQAAPNQRLRCQSWFNIPYGEMFAAAGSGGRTFASYLDSAGRVEAIWFPFTSNPWLKVWTVTPNKPLFSRQTDKPFNYPFSDNLPDEVTDLANKILSLGDGKLTPAFGKAQFAAASAGLVATASWDLWGWSKNLLLYVKPTTLRVTANGYAVLTRRENVQRVLNEFVTFYQARVQAYQQLGRYPMNGPVEIRVTGLDDPSEAALSGGVAPALSAIRPRPDHPEWNVAVWLDILTLPGTPYANQFYREIEQWIEANFNGSYAAVRPEWSKGWGYTDQAAWADSAMLQTTIPNAFRAGQPAVANWDAAKAALAAYDPYRLFSSPLLDSLGL</sequence>
<dbReference type="SUPFAM" id="SSF56176">
    <property type="entry name" value="FAD-binding/transporter-associated domain-like"/>
    <property type="match status" value="1"/>
</dbReference>
<dbReference type="InterPro" id="IPR015213">
    <property type="entry name" value="Cholesterol_OX_subst-bd"/>
</dbReference>
<evidence type="ECO:0000256" key="2">
    <source>
        <dbReference type="ARBA" id="ARBA00022827"/>
    </source>
</evidence>
<evidence type="ECO:0000313" key="5">
    <source>
        <dbReference type="Proteomes" id="UP000192721"/>
    </source>
</evidence>
<proteinExistence type="predicted"/>
<comment type="caution">
    <text evidence="4">The sequence shown here is derived from an EMBL/GenBank/DDBJ whole genome shotgun (WGS) entry which is preliminary data.</text>
</comment>
<dbReference type="InterPro" id="IPR016171">
    <property type="entry name" value="Vanillyl_alc_oxidase_C-sub2"/>
</dbReference>
<evidence type="ECO:0000259" key="3">
    <source>
        <dbReference type="PROSITE" id="PS51387"/>
    </source>
</evidence>
<dbReference type="PROSITE" id="PS51318">
    <property type="entry name" value="TAT"/>
    <property type="match status" value="1"/>
</dbReference>
<dbReference type="Proteomes" id="UP000192721">
    <property type="component" value="Unassembled WGS sequence"/>
</dbReference>
<dbReference type="PANTHER" id="PTHR43762">
    <property type="entry name" value="L-GULONOLACTONE OXIDASE"/>
    <property type="match status" value="1"/>
</dbReference>
<dbReference type="PANTHER" id="PTHR43762:SF1">
    <property type="entry name" value="D-ARABINONO-1,4-LACTONE OXIDASE"/>
    <property type="match status" value="1"/>
</dbReference>
<dbReference type="InterPro" id="IPR016166">
    <property type="entry name" value="FAD-bd_PCMH"/>
</dbReference>
<dbReference type="PROSITE" id="PS51387">
    <property type="entry name" value="FAD_PCMH"/>
    <property type="match status" value="1"/>
</dbReference>
<dbReference type="SUPFAM" id="SSF55103">
    <property type="entry name" value="FAD-linked oxidases, C-terminal domain"/>
    <property type="match status" value="1"/>
</dbReference>
<organism evidence="4 5">
    <name type="scientific">Chromobacterium haemolyticum</name>
    <dbReference type="NCBI Taxonomy" id="394935"/>
    <lineage>
        <taxon>Bacteria</taxon>
        <taxon>Pseudomonadati</taxon>
        <taxon>Pseudomonadota</taxon>
        <taxon>Betaproteobacteria</taxon>
        <taxon>Neisseriales</taxon>
        <taxon>Chromobacteriaceae</taxon>
        <taxon>Chromobacterium</taxon>
    </lineage>
</organism>
<dbReference type="InterPro" id="IPR006311">
    <property type="entry name" value="TAT_signal"/>
</dbReference>